<dbReference type="AlphaFoldDB" id="A0A067P201"/>
<evidence type="ECO:0000313" key="2">
    <source>
        <dbReference type="Proteomes" id="UP000027265"/>
    </source>
</evidence>
<dbReference type="HOGENOM" id="CLU_760888_0_0_1"/>
<evidence type="ECO:0000313" key="1">
    <source>
        <dbReference type="EMBL" id="KDQ48928.1"/>
    </source>
</evidence>
<dbReference type="Proteomes" id="UP000027265">
    <property type="component" value="Unassembled WGS sequence"/>
</dbReference>
<organism evidence="1 2">
    <name type="scientific">Jaapia argillacea MUCL 33604</name>
    <dbReference type="NCBI Taxonomy" id="933084"/>
    <lineage>
        <taxon>Eukaryota</taxon>
        <taxon>Fungi</taxon>
        <taxon>Dikarya</taxon>
        <taxon>Basidiomycota</taxon>
        <taxon>Agaricomycotina</taxon>
        <taxon>Agaricomycetes</taxon>
        <taxon>Agaricomycetidae</taxon>
        <taxon>Jaapiales</taxon>
        <taxon>Jaapiaceae</taxon>
        <taxon>Jaapia</taxon>
    </lineage>
</organism>
<dbReference type="InParanoid" id="A0A067P201"/>
<gene>
    <name evidence="1" type="ORF">JAAARDRAFT_51943</name>
</gene>
<accession>A0A067P201</accession>
<reference evidence="2" key="1">
    <citation type="journal article" date="2014" name="Proc. Natl. Acad. Sci. U.S.A.">
        <title>Extensive sampling of basidiomycete genomes demonstrates inadequacy of the white-rot/brown-rot paradigm for wood decay fungi.</title>
        <authorList>
            <person name="Riley R."/>
            <person name="Salamov A.A."/>
            <person name="Brown D.W."/>
            <person name="Nagy L.G."/>
            <person name="Floudas D."/>
            <person name="Held B.W."/>
            <person name="Levasseur A."/>
            <person name="Lombard V."/>
            <person name="Morin E."/>
            <person name="Otillar R."/>
            <person name="Lindquist E.A."/>
            <person name="Sun H."/>
            <person name="LaButti K.M."/>
            <person name="Schmutz J."/>
            <person name="Jabbour D."/>
            <person name="Luo H."/>
            <person name="Baker S.E."/>
            <person name="Pisabarro A.G."/>
            <person name="Walton J.D."/>
            <person name="Blanchette R.A."/>
            <person name="Henrissat B."/>
            <person name="Martin F."/>
            <person name="Cullen D."/>
            <person name="Hibbett D.S."/>
            <person name="Grigoriev I.V."/>
        </authorList>
    </citation>
    <scope>NUCLEOTIDE SEQUENCE [LARGE SCALE GENOMIC DNA]</scope>
    <source>
        <strain evidence="2">MUCL 33604</strain>
    </source>
</reference>
<sequence length="364" mass="40955">MAEIGPYNSPRTPFFHSHYNLRTSLEQLLNHTPRTTISPHLLGEYVAYFQLTIYSRVDIAIAAYVDACDRSTQISDEDFEFWCLGMFAELFLFRSAYCNAITAGAQYYQPAPCMAVLHRFFCQEQPPARDWSQMFGQFREARGPSSPYRGPTWSALRLWWESSDVRAGVRALLKATSLEEVDLVDSMRDMEERYLAFKVLPSLEMFPIDLPPVGLFRNPSDELQNDPYHELDHLVLAVRNLLMDGGSPTLSPGLPSELMSQLSKYTPDRAEPCFADGPVVRELKSLFGEVGLCLYCSGGVSDCPSTSRKVSSWTNHTVVLGKGGGMDALSKVASTFRPITPVKTDVGYSIAHHWLPHFNEMRSL</sequence>
<dbReference type="EMBL" id="KL197927">
    <property type="protein sequence ID" value="KDQ48928.1"/>
    <property type="molecule type" value="Genomic_DNA"/>
</dbReference>
<name>A0A067P201_9AGAM</name>
<protein>
    <submittedName>
        <fullName evidence="1">Uncharacterized protein</fullName>
    </submittedName>
</protein>
<proteinExistence type="predicted"/>
<keyword evidence="2" id="KW-1185">Reference proteome</keyword>